<evidence type="ECO:0000256" key="1">
    <source>
        <dbReference type="SAM" id="Phobius"/>
    </source>
</evidence>
<reference evidence="4 5" key="1">
    <citation type="submission" date="2021-01" db="EMBL/GenBank/DDBJ databases">
        <title>C459-1 draft genome sequence.</title>
        <authorList>
            <person name="Zhang X.-F."/>
        </authorList>
    </citation>
    <scope>NUCLEOTIDE SEQUENCE [LARGE SCALE GENOMIC DNA]</scope>
    <source>
        <strain evidence="5">C459-1</strain>
    </source>
</reference>
<keyword evidence="1" id="KW-1133">Transmembrane helix</keyword>
<dbReference type="EMBL" id="JAERTY010000005">
    <property type="protein sequence ID" value="MBL1409427.1"/>
    <property type="molecule type" value="Genomic_DNA"/>
</dbReference>
<keyword evidence="1" id="KW-0472">Membrane</keyword>
<dbReference type="PANTHER" id="PTHR30273:SF2">
    <property type="entry name" value="PROTEIN FECR"/>
    <property type="match status" value="1"/>
</dbReference>
<protein>
    <submittedName>
        <fullName evidence="4">FecR domain-containing protein</fullName>
    </submittedName>
</protein>
<evidence type="ECO:0000259" key="3">
    <source>
        <dbReference type="Pfam" id="PF16344"/>
    </source>
</evidence>
<organism evidence="4 5">
    <name type="scientific">Sphingobacterium faecale</name>
    <dbReference type="NCBI Taxonomy" id="2803775"/>
    <lineage>
        <taxon>Bacteria</taxon>
        <taxon>Pseudomonadati</taxon>
        <taxon>Bacteroidota</taxon>
        <taxon>Sphingobacteriia</taxon>
        <taxon>Sphingobacteriales</taxon>
        <taxon>Sphingobacteriaceae</taxon>
        <taxon>Sphingobacterium</taxon>
    </lineage>
</organism>
<feature type="domain" description="FecR protein" evidence="2">
    <location>
        <begin position="166"/>
        <end position="260"/>
    </location>
</feature>
<dbReference type="InterPro" id="IPR032508">
    <property type="entry name" value="FecR_C"/>
</dbReference>
<dbReference type="Pfam" id="PF16344">
    <property type="entry name" value="FecR_C"/>
    <property type="match status" value="1"/>
</dbReference>
<feature type="transmembrane region" description="Helical" evidence="1">
    <location>
        <begin position="66"/>
        <end position="87"/>
    </location>
</feature>
<dbReference type="Proteomes" id="UP000625283">
    <property type="component" value="Unassembled WGS sequence"/>
</dbReference>
<dbReference type="InterPro" id="IPR006860">
    <property type="entry name" value="FecR"/>
</dbReference>
<keyword evidence="5" id="KW-1185">Reference proteome</keyword>
<name>A0ABS1R3Z9_9SPHI</name>
<gene>
    <name evidence="4" type="ORF">JKG61_11755</name>
</gene>
<sequence>MNDPKELIEKYRSGNCTTEELAILHRWIHQINRDKESKLTEEQLMDAKRAFELQFKQKNNPIRRVAYWRVAAAASVILFVSIGLYFVKKSPTATIESSITGQIDDILPGKDAAILTVGTGQKINLDELFRDTIMYQNGTTISKNEEGALVYFSPVSAVEHPNEFHVLSTPSKGQHRVILPDGSKIWVNSLSSLKFPTTFSSSSRDVELSGEAYFEIAKDSERPFYVHSKGQKVKVLGTHFNIKSYDDEPTIKTTLLEGSIQLYYANLSNSRLLKAGEQAVIANGRCAVNKADIEQVMDWKNGDFIFRQESIAHIMKRVSRWYGIDVAYEIGIDKSQTISGQVSRSKNLSEVIHCLESASDLQFTIKEGKVIITTTN</sequence>
<dbReference type="InterPro" id="IPR012373">
    <property type="entry name" value="Ferrdict_sens_TM"/>
</dbReference>
<comment type="caution">
    <text evidence="4">The sequence shown here is derived from an EMBL/GenBank/DDBJ whole genome shotgun (WGS) entry which is preliminary data.</text>
</comment>
<evidence type="ECO:0000313" key="5">
    <source>
        <dbReference type="Proteomes" id="UP000625283"/>
    </source>
</evidence>
<accession>A0ABS1R3Z9</accession>
<dbReference type="PANTHER" id="PTHR30273">
    <property type="entry name" value="PERIPLASMIC SIGNAL SENSOR AND SIGMA FACTOR ACTIVATOR FECR-RELATED"/>
    <property type="match status" value="1"/>
</dbReference>
<dbReference type="Gene3D" id="3.55.50.30">
    <property type="match status" value="1"/>
</dbReference>
<evidence type="ECO:0000259" key="2">
    <source>
        <dbReference type="Pfam" id="PF04773"/>
    </source>
</evidence>
<dbReference type="Pfam" id="PF04773">
    <property type="entry name" value="FecR"/>
    <property type="match status" value="1"/>
</dbReference>
<dbReference type="Gene3D" id="2.60.120.1440">
    <property type="match status" value="1"/>
</dbReference>
<proteinExistence type="predicted"/>
<dbReference type="PIRSF" id="PIRSF018266">
    <property type="entry name" value="FecR"/>
    <property type="match status" value="1"/>
</dbReference>
<feature type="domain" description="Protein FecR C-terminal" evidence="3">
    <location>
        <begin position="303"/>
        <end position="372"/>
    </location>
</feature>
<dbReference type="RefSeq" id="WP_202103170.1">
    <property type="nucleotide sequence ID" value="NZ_JAERTY010000005.1"/>
</dbReference>
<keyword evidence="1" id="KW-0812">Transmembrane</keyword>
<evidence type="ECO:0000313" key="4">
    <source>
        <dbReference type="EMBL" id="MBL1409427.1"/>
    </source>
</evidence>